<gene>
    <name evidence="3" type="ORF">Tci_000818</name>
</gene>
<feature type="region of interest" description="Disordered" evidence="1">
    <location>
        <begin position="220"/>
        <end position="239"/>
    </location>
</feature>
<dbReference type="PANTHER" id="PTHR33223:SF11">
    <property type="entry name" value="ELEMENT PROTEIN, PUTATIVE-RELATED"/>
    <property type="match status" value="1"/>
</dbReference>
<organism evidence="3">
    <name type="scientific">Tanacetum cinerariifolium</name>
    <name type="common">Dalmatian daisy</name>
    <name type="synonym">Chrysanthemum cinerariifolium</name>
    <dbReference type="NCBI Taxonomy" id="118510"/>
    <lineage>
        <taxon>Eukaryota</taxon>
        <taxon>Viridiplantae</taxon>
        <taxon>Streptophyta</taxon>
        <taxon>Embryophyta</taxon>
        <taxon>Tracheophyta</taxon>
        <taxon>Spermatophyta</taxon>
        <taxon>Magnoliopsida</taxon>
        <taxon>eudicotyledons</taxon>
        <taxon>Gunneridae</taxon>
        <taxon>Pentapetalae</taxon>
        <taxon>asterids</taxon>
        <taxon>campanulids</taxon>
        <taxon>Asterales</taxon>
        <taxon>Asteraceae</taxon>
        <taxon>Asteroideae</taxon>
        <taxon>Anthemideae</taxon>
        <taxon>Anthemidinae</taxon>
        <taxon>Tanacetum</taxon>
    </lineage>
</organism>
<comment type="caution">
    <text evidence="3">The sequence shown here is derived from an EMBL/GenBank/DDBJ whole genome shotgun (WGS) entry which is preliminary data.</text>
</comment>
<reference evidence="3" key="1">
    <citation type="journal article" date="2019" name="Sci. Rep.">
        <title>Draft genome of Tanacetum cinerariifolium, the natural source of mosquito coil.</title>
        <authorList>
            <person name="Yamashiro T."/>
            <person name="Shiraishi A."/>
            <person name="Satake H."/>
            <person name="Nakayama K."/>
        </authorList>
    </citation>
    <scope>NUCLEOTIDE SEQUENCE</scope>
</reference>
<sequence>MLLLLVQDKLSNLNLEEWYALNVALRMFTRYIVIQECMDDLKLGVKSYQKKNNLKRPNTYRLDLRRMTPYTVQNQRDLPRDIPLDSVEVLSDEVLKLKNFKKDASLKLSSYQIKNALGFQNPFYLKKAQQIRLMLYDDSVIAKETNVILIVDSEDALMLEEESQSKMLLKQSDPMVLENKFNIKPINYAVLNQLYEDFGKRFVPQTELSAKQAFWLKSSSSSKERNTSSTPVKTNRQKNFQNIKNDLRKLKGKDIVDNDAQVSNATTIAPRIYKLDPVTLAPKDKNNREAHIYYLKHTMEQAAILRELVEQAKSLNHLDSASYSACKYVKLIQELLGYVRDTCPNIHKPSEKLVTVTPFNKKKTVRFVEPVISLSTSQKQLGSSQTQAKRTMPRWDYDSGKLCAASDIFVRLDCFHLGNLFPPLDNPELTIRRRSFSDPTLLNNFEMDAEGPGNLPIPNLRTIEELCQPSLNGRGGPIAPIAIQATNFRLNNDMIQQVQNYCQFHGLSGDDANKHLDKFLHVTQSIKVNGVTDDALPMAKMFLGKYFPPSMVTKLKNEIANFRQRPDESLFEAWECYKLSINRCPNHNMLPVTQIDTFYNGLTLRHRDTINVAAGETFMKRHPEECYDLIENMTAHYNDWDTSAQRSESLML</sequence>
<accession>A0A699GGU1</accession>
<feature type="domain" description="Retrotransposon gag" evidence="2">
    <location>
        <begin position="539"/>
        <end position="603"/>
    </location>
</feature>
<dbReference type="Pfam" id="PF03732">
    <property type="entry name" value="Retrotrans_gag"/>
    <property type="match status" value="1"/>
</dbReference>
<keyword evidence="3" id="KW-0808">Transferase</keyword>
<protein>
    <submittedName>
        <fullName evidence="3">Reverse transcriptase domain-containing protein</fullName>
    </submittedName>
</protein>
<dbReference type="PANTHER" id="PTHR33223">
    <property type="entry name" value="CCHC-TYPE DOMAIN-CONTAINING PROTEIN"/>
    <property type="match status" value="1"/>
</dbReference>
<evidence type="ECO:0000256" key="1">
    <source>
        <dbReference type="SAM" id="MobiDB-lite"/>
    </source>
</evidence>
<feature type="compositionally biased region" description="Polar residues" evidence="1">
    <location>
        <begin position="230"/>
        <end position="239"/>
    </location>
</feature>
<dbReference type="AlphaFoldDB" id="A0A699GGU1"/>
<keyword evidence="3" id="KW-0548">Nucleotidyltransferase</keyword>
<evidence type="ECO:0000313" key="3">
    <source>
        <dbReference type="EMBL" id="GEU28840.1"/>
    </source>
</evidence>
<proteinExistence type="predicted"/>
<dbReference type="EMBL" id="BKCJ010000024">
    <property type="protein sequence ID" value="GEU28840.1"/>
    <property type="molecule type" value="Genomic_DNA"/>
</dbReference>
<dbReference type="InterPro" id="IPR005162">
    <property type="entry name" value="Retrotrans_gag_dom"/>
</dbReference>
<keyword evidence="3" id="KW-0695">RNA-directed DNA polymerase</keyword>
<dbReference type="GO" id="GO:0003964">
    <property type="term" value="F:RNA-directed DNA polymerase activity"/>
    <property type="evidence" value="ECO:0007669"/>
    <property type="project" value="UniProtKB-KW"/>
</dbReference>
<evidence type="ECO:0000259" key="2">
    <source>
        <dbReference type="Pfam" id="PF03732"/>
    </source>
</evidence>
<name>A0A699GGU1_TANCI</name>